<dbReference type="InterPro" id="IPR025667">
    <property type="entry name" value="SprB_repeat"/>
</dbReference>
<feature type="domain" description="Ig-like" evidence="1">
    <location>
        <begin position="201"/>
        <end position="283"/>
    </location>
</feature>
<sequence length="301" mass="32050">MFVHEAPFLGAVSGAGQLRRDAVRLQCYAEVNTGAQPDVLAFWESQKALADVDHGLPYDGTYVPGVIDLRPACYKVLSHYRMFNPAGLADYKAFCDFFIEANGGVTVPLGFSKNLSGSNASDAEGTYVPAGSTYTNSVEVTGGKAPYTYQWFKRSGGVDQPVGTDAPEYSIPNYAAGNNGDYFVRVTDAKGTVIESTRDRTRVAVSLATDLPATATWTEGTAATLRVWASNGFHPYAYQWFKDGVATGNTGASLNKSSPTAADAGVYHCLVTSANTRAPRTVESVKCTVTVNPAPPVDPVE</sequence>
<dbReference type="SUPFAM" id="SSF48726">
    <property type="entry name" value="Immunoglobulin"/>
    <property type="match status" value="2"/>
</dbReference>
<reference evidence="2 3" key="1">
    <citation type="submission" date="2023-09" db="EMBL/GenBank/DDBJ databases">
        <title>Analysis of Cronobacter sakazakii GY3 phage.</title>
        <authorList>
            <person name="Zhang L."/>
            <person name="Hui L."/>
            <person name="Soleimani-Delfan A."/>
        </authorList>
    </citation>
    <scope>NUCLEOTIDE SEQUENCE [LARGE SCALE GENOMIC DNA]</scope>
    <source>
        <strain evidence="2 3">GY3</strain>
    </source>
</reference>
<name>A0AA48R2S6_9CAUD</name>
<dbReference type="EMBL" id="LC779549">
    <property type="protein sequence ID" value="BET03735.1"/>
    <property type="molecule type" value="Genomic_DNA"/>
</dbReference>
<dbReference type="InterPro" id="IPR007110">
    <property type="entry name" value="Ig-like_dom"/>
</dbReference>
<dbReference type="InterPro" id="IPR013783">
    <property type="entry name" value="Ig-like_fold"/>
</dbReference>
<dbReference type="Pfam" id="PF13573">
    <property type="entry name" value="SprB"/>
    <property type="match status" value="1"/>
</dbReference>
<organism evidence="2 3">
    <name type="scientific">Cronobacter phage GY3</name>
    <dbReference type="NCBI Taxonomy" id="3075035"/>
    <lineage>
        <taxon>Viruses</taxon>
        <taxon>Duplodnaviria</taxon>
        <taxon>Heunggongvirae</taxon>
        <taxon>Uroviricota</taxon>
        <taxon>Caudoviricetes</taxon>
        <taxon>Autographivirales</taxon>
        <taxon>Autonotataviridae</taxon>
        <taxon>Melnykvirinae</taxon>
        <taxon>Cronosvirus</taxon>
        <taxon>Cronosvirus GY3</taxon>
    </lineage>
</organism>
<dbReference type="PROSITE" id="PS50835">
    <property type="entry name" value="IG_LIKE"/>
    <property type="match status" value="1"/>
</dbReference>
<dbReference type="InterPro" id="IPR003599">
    <property type="entry name" value="Ig_sub"/>
</dbReference>
<dbReference type="InterPro" id="IPR036179">
    <property type="entry name" value="Ig-like_dom_sf"/>
</dbReference>
<keyword evidence="3" id="KW-1185">Reference proteome</keyword>
<protein>
    <submittedName>
        <fullName evidence="2">Hoc-like head decoration [C</fullName>
    </submittedName>
</protein>
<dbReference type="Gene3D" id="2.60.40.10">
    <property type="entry name" value="Immunoglobulins"/>
    <property type="match status" value="2"/>
</dbReference>
<evidence type="ECO:0000259" key="1">
    <source>
        <dbReference type="PROSITE" id="PS50835"/>
    </source>
</evidence>
<dbReference type="SMART" id="SM00409">
    <property type="entry name" value="IG"/>
    <property type="match status" value="2"/>
</dbReference>
<accession>A0AA48R2S6</accession>
<dbReference type="Proteomes" id="UP001181945">
    <property type="component" value="Segment"/>
</dbReference>
<evidence type="ECO:0000313" key="2">
    <source>
        <dbReference type="EMBL" id="BET03735.1"/>
    </source>
</evidence>
<proteinExistence type="predicted"/>
<evidence type="ECO:0000313" key="3">
    <source>
        <dbReference type="Proteomes" id="UP001181945"/>
    </source>
</evidence>